<dbReference type="RefSeq" id="XP_020903739.1">
    <property type="nucleotide sequence ID" value="XM_021048080.1"/>
</dbReference>
<keyword evidence="2" id="KW-1185">Reference proteome</keyword>
<accession>A0A913XG85</accession>
<organism evidence="1 2">
    <name type="scientific">Exaiptasia diaphana</name>
    <name type="common">Tropical sea anemone</name>
    <name type="synonym">Aiptasia pulchella</name>
    <dbReference type="NCBI Taxonomy" id="2652724"/>
    <lineage>
        <taxon>Eukaryota</taxon>
        <taxon>Metazoa</taxon>
        <taxon>Cnidaria</taxon>
        <taxon>Anthozoa</taxon>
        <taxon>Hexacorallia</taxon>
        <taxon>Actiniaria</taxon>
        <taxon>Aiptasiidae</taxon>
        <taxon>Exaiptasia</taxon>
    </lineage>
</organism>
<evidence type="ECO:0000313" key="1">
    <source>
        <dbReference type="EnsemblMetazoa" id="XP_020903739.1"/>
    </source>
</evidence>
<dbReference type="PANTHER" id="PTHR46791:SF5">
    <property type="entry name" value="CLR5 DOMAIN-CONTAINING PROTEIN-RELATED"/>
    <property type="match status" value="1"/>
</dbReference>
<dbReference type="Proteomes" id="UP000887567">
    <property type="component" value="Unplaced"/>
</dbReference>
<evidence type="ECO:0000313" key="2">
    <source>
        <dbReference type="Proteomes" id="UP000887567"/>
    </source>
</evidence>
<reference evidence="1" key="1">
    <citation type="submission" date="2022-11" db="UniProtKB">
        <authorList>
            <consortium name="EnsemblMetazoa"/>
        </authorList>
    </citation>
    <scope>IDENTIFICATION</scope>
</reference>
<dbReference type="KEGG" id="epa:110242124"/>
<dbReference type="GeneID" id="110242124"/>
<dbReference type="OrthoDB" id="5952813at2759"/>
<sequence>MAALEEYKDIIEELVARGKSHREISQFLQQNCNVERGASLRSVKSLCAKYSIYKPRLNDRELQEEVEIAIGEVGPTYGRKMMKGYLKSKGMDASERRVGESLKRLNPTQNEERMMVAKNLNPMPYVAEYFRHKLHMDQNEKLVMFGVTHVIARDGYSGKIVSHASMATKNNLLIYDQVFK</sequence>
<proteinExistence type="predicted"/>
<dbReference type="PANTHER" id="PTHR46791">
    <property type="entry name" value="EXPRESSED PROTEIN"/>
    <property type="match status" value="1"/>
</dbReference>
<dbReference type="AlphaFoldDB" id="A0A913XG85"/>
<name>A0A913XG85_EXADI</name>
<dbReference type="EnsemblMetazoa" id="XM_021048080.1">
    <property type="protein sequence ID" value="XP_020903739.1"/>
    <property type="gene ID" value="LOC110242124"/>
</dbReference>
<protein>
    <submittedName>
        <fullName evidence="1">Uncharacterized protein</fullName>
    </submittedName>
</protein>